<accession>Q08TK5</accession>
<feature type="region of interest" description="Disordered" evidence="1">
    <location>
        <begin position="71"/>
        <end position="94"/>
    </location>
</feature>
<comment type="caution">
    <text evidence="2">The sequence shown here is derived from an EMBL/GenBank/DDBJ whole genome shotgun (WGS) entry which is preliminary data.</text>
</comment>
<dbReference type="PANTHER" id="PTHR33099:SF14">
    <property type="entry name" value="PROLYL 4-HYDROXYLASE ALPHA SUBUNIT FE(2+) 2OG DIOXYGENASE DOMAIN-CONTAINING PROTEIN"/>
    <property type="match status" value="1"/>
</dbReference>
<dbReference type="AlphaFoldDB" id="Q08TK5"/>
<gene>
    <name evidence="2" type="ORF">STIAU_1311</name>
</gene>
<reference evidence="2 3" key="1">
    <citation type="submission" date="2006-04" db="EMBL/GenBank/DDBJ databases">
        <authorList>
            <person name="Nierman W.C."/>
        </authorList>
    </citation>
    <scope>NUCLEOTIDE SEQUENCE [LARGE SCALE GENOMIC DNA]</scope>
    <source>
        <strain evidence="2 3">DW4/3-1</strain>
    </source>
</reference>
<evidence type="ECO:0008006" key="4">
    <source>
        <dbReference type="Google" id="ProtNLM"/>
    </source>
</evidence>
<sequence>MGTRLRGPPRDTHLGGGSAADAGPRSGASGRRRAALRFLARGHIACGHSAHGRSRRRTVRDRAEPLDSRHYVSSHLRKGSPGFQGSTPGSEPCTAGALPVPEAIHTFEVSCCRPYPREHIPSMPHRIPQASAHQQAVIEELSNLVHGISAPFVCSGTLVPEAPVTLRFKDGVQVPITRLERGTDPHTALEPLLARCSPAPFGKGRKTLYNRRVRDALHLKAEGGAFTVLNFDPAASGVLEVVRQQLCPGDPTALTAVLYNVNVYGTEGHFEPHKDTPRGSQMLGTLVVCLPSRFFNGQLVLTHRSAHKVFDWGRDISEQAEPSRIHWAAFFGDVDHAIDKVWMGLRVTLTYLLYRGEGAITAPRPSGEATERLRQGLERALADRHFLPRGGVLGFPCFHMYSHEAAFRRSLPPLTLKGAALHRLKGRDAEVAAAALRAGLSVSLQPYLIELCADETWQLKRFPTEEEQELLDERLLDPWVLEKALPIAAHGDVPRGFGVTWVISPPEFNGPVKPRTVEGDADSPSSEEPVAQLFHSGAYSATGYFGNEGGETDFYLYAALHVVIPPLGKGLRQVTRAARKSARAGKHS</sequence>
<name>Q08TK5_STIAD</name>
<proteinExistence type="predicted"/>
<feature type="region of interest" description="Disordered" evidence="1">
    <location>
        <begin position="1"/>
        <end position="31"/>
    </location>
</feature>
<dbReference type="PANTHER" id="PTHR33099">
    <property type="entry name" value="FE2OG DIOXYGENASE DOMAIN-CONTAINING PROTEIN"/>
    <property type="match status" value="1"/>
</dbReference>
<organism evidence="2 3">
    <name type="scientific">Stigmatella aurantiaca (strain DW4/3-1)</name>
    <dbReference type="NCBI Taxonomy" id="378806"/>
    <lineage>
        <taxon>Bacteria</taxon>
        <taxon>Pseudomonadati</taxon>
        <taxon>Myxococcota</taxon>
        <taxon>Myxococcia</taxon>
        <taxon>Myxococcales</taxon>
        <taxon>Cystobacterineae</taxon>
        <taxon>Archangiaceae</taxon>
        <taxon>Stigmatella</taxon>
    </lineage>
</organism>
<protein>
    <recommendedName>
        <fullName evidence="4">Fe2OG dioxygenase domain-containing protein</fullName>
    </recommendedName>
</protein>
<dbReference type="Proteomes" id="UP000032702">
    <property type="component" value="Unassembled WGS sequence"/>
</dbReference>
<feature type="compositionally biased region" description="Low complexity" evidence="1">
    <location>
        <begin position="19"/>
        <end position="29"/>
    </location>
</feature>
<dbReference type="Gene3D" id="2.60.120.620">
    <property type="entry name" value="q2cbj1_9rhob like domain"/>
    <property type="match status" value="1"/>
</dbReference>
<dbReference type="EMBL" id="AAMD01000144">
    <property type="protein sequence ID" value="EAU63807.1"/>
    <property type="molecule type" value="Genomic_DNA"/>
</dbReference>
<evidence type="ECO:0000313" key="2">
    <source>
        <dbReference type="EMBL" id="EAU63807.1"/>
    </source>
</evidence>
<evidence type="ECO:0000256" key="1">
    <source>
        <dbReference type="SAM" id="MobiDB-lite"/>
    </source>
</evidence>
<evidence type="ECO:0000313" key="3">
    <source>
        <dbReference type="Proteomes" id="UP000032702"/>
    </source>
</evidence>